<keyword evidence="2" id="KW-1185">Reference proteome</keyword>
<sequence>PVFAIILRRLQNIEMENVAKLIGDKCGRMKWICLLDGLMCYEAPNLMKLFSADAFAHIDQILVLNASTQLYNKLLENFQLLQTLRINFDPISLAVPLDLLPTQSRTLLSPPSHALPAALISNEEIPVTIKLYDNMMVVIGSRPWGTEQVPITDIHQCTLFEQMEVISPSVLTLVQSSSIVSLRCDAPLLLSRLLSERQRVASIDQGGVIPPLRANSLHLISLAFVHLADSDVAVRSTAYRLLCVLCDALHLPTAASLQETPCVFVPSNSLEFLQCTAQSLVSHEPSLLTILVPRLLDMGSVTLLYSLAGAWQLTSQLREESRAELFGSLSMATEVGGSLGTAICCDVWPRIGTLDNVTLHTLLNRLLHACPLASSLQVVQAACRGGDRLAALIVERTISQVSAREPRVSLSRLMAFLLVITFDADVAFLETHLAHLMHIISCVSGTGPPFLRCATYTLVSNIFQSFGSNTKLALSDDARRSLGLFLRQLANEDTMRLFRIYDYDNGQEVVEMIMNHVQTDTSCGDRSEDADYESISEEEVPASGGKHANLHQILNLIITAVNEVQGDGGGSSRDWLVEWRVLSRHWAFEGRGEVQIRSLIAFSSLAHTLCEAEMKSIFQLLVQVIKRRESLSSIAGVALSLVRVHTLTPSNSSIHRLTFWIAIILFQLENAVVYEHAIQLLHANLSHLDQMGVFEHTSLEKLVMEARTPLEWDLKTLDQCAGLSFRANFNFSLVGYLLKGLRQPSLSVKVVQLLHLLLRICAKSNQESGGHSNPYVLTTHNVAFLLALLPFDEKVQSRFRLLSRERLPSERAVITATPWSTFTLNVTGEKQRKMAPSTSVWQGPEEEEEDSRPLLDPLILETEQQQALAVTVLAILARSCPNVDIVLDYLLEAVTVFPAVVPVVECLLDQRIVGLVQSCQSPRMLSTLVRLIENSVTGETPGGPQQAVYFLQQGGMAGLWRYAGAFLSPRASLQAINPNLCSCLECILASL</sequence>
<feature type="non-terminal residue" evidence="1">
    <location>
        <position position="1"/>
    </location>
</feature>
<gene>
    <name evidence="1" type="ORF">PFISCL1PPCAC_10152</name>
</gene>
<comment type="caution">
    <text evidence="1">The sequence shown here is derived from an EMBL/GenBank/DDBJ whole genome shotgun (WGS) entry which is preliminary data.</text>
</comment>
<dbReference type="EMBL" id="BTSY01000003">
    <property type="protein sequence ID" value="GMT18855.1"/>
    <property type="molecule type" value="Genomic_DNA"/>
</dbReference>
<reference evidence="1" key="1">
    <citation type="submission" date="2023-10" db="EMBL/GenBank/DDBJ databases">
        <title>Genome assembly of Pristionchus species.</title>
        <authorList>
            <person name="Yoshida K."/>
            <person name="Sommer R.J."/>
        </authorList>
    </citation>
    <scope>NUCLEOTIDE SEQUENCE</scope>
    <source>
        <strain evidence="1">RS5133</strain>
    </source>
</reference>
<protein>
    <submittedName>
        <fullName evidence="1">Uncharacterized protein</fullName>
    </submittedName>
</protein>
<name>A0AAV5VLL5_9BILA</name>
<evidence type="ECO:0000313" key="1">
    <source>
        <dbReference type="EMBL" id="GMT18855.1"/>
    </source>
</evidence>
<accession>A0AAV5VLL5</accession>
<evidence type="ECO:0000313" key="2">
    <source>
        <dbReference type="Proteomes" id="UP001432322"/>
    </source>
</evidence>
<organism evidence="1 2">
    <name type="scientific">Pristionchus fissidentatus</name>
    <dbReference type="NCBI Taxonomy" id="1538716"/>
    <lineage>
        <taxon>Eukaryota</taxon>
        <taxon>Metazoa</taxon>
        <taxon>Ecdysozoa</taxon>
        <taxon>Nematoda</taxon>
        <taxon>Chromadorea</taxon>
        <taxon>Rhabditida</taxon>
        <taxon>Rhabditina</taxon>
        <taxon>Diplogasteromorpha</taxon>
        <taxon>Diplogasteroidea</taxon>
        <taxon>Neodiplogasteridae</taxon>
        <taxon>Pristionchus</taxon>
    </lineage>
</organism>
<dbReference type="InterPro" id="IPR016024">
    <property type="entry name" value="ARM-type_fold"/>
</dbReference>
<dbReference type="Proteomes" id="UP001432322">
    <property type="component" value="Unassembled WGS sequence"/>
</dbReference>
<dbReference type="SUPFAM" id="SSF48371">
    <property type="entry name" value="ARM repeat"/>
    <property type="match status" value="1"/>
</dbReference>
<proteinExistence type="predicted"/>
<dbReference type="AlphaFoldDB" id="A0AAV5VLL5"/>